<keyword evidence="2" id="KW-1185">Reference proteome</keyword>
<evidence type="ECO:0000313" key="1">
    <source>
        <dbReference type="EMBL" id="PKA48963.1"/>
    </source>
</evidence>
<dbReference type="Proteomes" id="UP000236161">
    <property type="component" value="Unassembled WGS sequence"/>
</dbReference>
<proteinExistence type="predicted"/>
<protein>
    <submittedName>
        <fullName evidence="1">Uncharacterized protein</fullName>
    </submittedName>
</protein>
<dbReference type="EMBL" id="KZ452042">
    <property type="protein sequence ID" value="PKA48963.1"/>
    <property type="molecule type" value="Genomic_DNA"/>
</dbReference>
<sequence>MASMKAEKLASTQAPLVQAIKEPAKATEAKTKPVAAKPAPKLEQIKPRAPAKVQVLHRNQPDLYIDSGGRHEPFHG</sequence>
<gene>
    <name evidence="1" type="ORF">AXF42_Ash019501</name>
</gene>
<dbReference type="AlphaFoldDB" id="A0A2I0A089"/>
<accession>A0A2I0A089</accession>
<name>A0A2I0A089_9ASPA</name>
<organism evidence="1 2">
    <name type="scientific">Apostasia shenzhenica</name>
    <dbReference type="NCBI Taxonomy" id="1088818"/>
    <lineage>
        <taxon>Eukaryota</taxon>
        <taxon>Viridiplantae</taxon>
        <taxon>Streptophyta</taxon>
        <taxon>Embryophyta</taxon>
        <taxon>Tracheophyta</taxon>
        <taxon>Spermatophyta</taxon>
        <taxon>Magnoliopsida</taxon>
        <taxon>Liliopsida</taxon>
        <taxon>Asparagales</taxon>
        <taxon>Orchidaceae</taxon>
        <taxon>Apostasioideae</taxon>
        <taxon>Apostasia</taxon>
    </lineage>
</organism>
<evidence type="ECO:0000313" key="2">
    <source>
        <dbReference type="Proteomes" id="UP000236161"/>
    </source>
</evidence>
<reference evidence="1 2" key="1">
    <citation type="journal article" date="2017" name="Nature">
        <title>The Apostasia genome and the evolution of orchids.</title>
        <authorList>
            <person name="Zhang G.Q."/>
            <person name="Liu K.W."/>
            <person name="Li Z."/>
            <person name="Lohaus R."/>
            <person name="Hsiao Y.Y."/>
            <person name="Niu S.C."/>
            <person name="Wang J.Y."/>
            <person name="Lin Y.C."/>
            <person name="Xu Q."/>
            <person name="Chen L.J."/>
            <person name="Yoshida K."/>
            <person name="Fujiwara S."/>
            <person name="Wang Z.W."/>
            <person name="Zhang Y.Q."/>
            <person name="Mitsuda N."/>
            <person name="Wang M."/>
            <person name="Liu G.H."/>
            <person name="Pecoraro L."/>
            <person name="Huang H.X."/>
            <person name="Xiao X.J."/>
            <person name="Lin M."/>
            <person name="Wu X.Y."/>
            <person name="Wu W.L."/>
            <person name="Chen Y.Y."/>
            <person name="Chang S.B."/>
            <person name="Sakamoto S."/>
            <person name="Ohme-Takagi M."/>
            <person name="Yagi M."/>
            <person name="Zeng S.J."/>
            <person name="Shen C.Y."/>
            <person name="Yeh C.M."/>
            <person name="Luo Y.B."/>
            <person name="Tsai W.C."/>
            <person name="Van de Peer Y."/>
            <person name="Liu Z.J."/>
        </authorList>
    </citation>
    <scope>NUCLEOTIDE SEQUENCE [LARGE SCALE GENOMIC DNA]</scope>
    <source>
        <strain evidence="2">cv. Shenzhen</strain>
        <tissue evidence="1">Stem</tissue>
    </source>
</reference>